<dbReference type="GO" id="GO:0015562">
    <property type="term" value="F:efflux transmembrane transporter activity"/>
    <property type="evidence" value="ECO:0007669"/>
    <property type="project" value="InterPro"/>
</dbReference>
<dbReference type="PANTHER" id="PTHR30203">
    <property type="entry name" value="OUTER MEMBRANE CATION EFFLUX PROTEIN"/>
    <property type="match status" value="1"/>
</dbReference>
<feature type="signal peptide" evidence="2">
    <location>
        <begin position="1"/>
        <end position="38"/>
    </location>
</feature>
<dbReference type="InParanoid" id="A0A395JM40"/>
<accession>A0A395JM40</accession>
<dbReference type="Proteomes" id="UP000253083">
    <property type="component" value="Unassembled WGS sequence"/>
</dbReference>
<protein>
    <submittedName>
        <fullName evidence="3">Cobalt-zinc-cadmium efflux system outer membrane protein</fullName>
    </submittedName>
</protein>
<evidence type="ECO:0000313" key="4">
    <source>
        <dbReference type="Proteomes" id="UP000253083"/>
    </source>
</evidence>
<comment type="caution">
    <text evidence="3">The sequence shown here is derived from an EMBL/GenBank/DDBJ whole genome shotgun (WGS) entry which is preliminary data.</text>
</comment>
<proteinExistence type="inferred from homology"/>
<dbReference type="InterPro" id="IPR003423">
    <property type="entry name" value="OMP_efflux"/>
</dbReference>
<feature type="chain" id="PRO_5017246148" evidence="2">
    <location>
        <begin position="39"/>
        <end position="446"/>
    </location>
</feature>
<dbReference type="SUPFAM" id="SSF56954">
    <property type="entry name" value="Outer membrane efflux proteins (OEP)"/>
    <property type="match status" value="1"/>
</dbReference>
<dbReference type="OrthoDB" id="9791261at2"/>
<sequence length="446" mass="49105">MLYSLNAPNDGAYTRARNRRWSILVSLLLLSVCSATQAEQHGNTLTLATAIERSLEQNPLLRVFEFRHKLLDGDSNIANLPPAYELGFGAEDFAGTGDSKGFDGAELSVSLSSILELGDKRLARNNVVDGSRAVLDARQQTEALDLLGEVTRRYVEVLAAQARLTLAQVATRLAEDTLNEVKKRSDAGAVPVAEVQRARAAAGQARLTAASETQQLNYRRVALAELWGERTPSFTSVEGSLYQFGEDREFEALYAKLTQNPAILVFAAEQRLRDAELRLANAQANTDVRWSVGLKQFQETDDTAIMAGFSVPLFSSKRNRGATQSAVAARDEVAVRKEAAMLSLHTQLFHTYSNRQQAILTVKALQSSIIPSLEQALRETQRAYQHGRYSYLDYLTARQELISARRTLIDAASAVLRYGADIEQLTATPLSEVRTNSVEQIQGVSQ</sequence>
<comment type="similarity">
    <text evidence="1">Belongs to the outer membrane factor (OMF) (TC 1.B.17) family.</text>
</comment>
<dbReference type="RefSeq" id="WP_113952309.1">
    <property type="nucleotide sequence ID" value="NZ_QNRT01000001.1"/>
</dbReference>
<name>A0A395JM40_9GAMM</name>
<reference evidence="3 4" key="1">
    <citation type="submission" date="2018-06" db="EMBL/GenBank/DDBJ databases">
        <title>Genomic Encyclopedia of Type Strains, Phase IV (KMG-IV): sequencing the most valuable type-strain genomes for metagenomic binning, comparative biology and taxonomic classification.</title>
        <authorList>
            <person name="Goeker M."/>
        </authorList>
    </citation>
    <scope>NUCLEOTIDE SEQUENCE [LARGE SCALE GENOMIC DNA]</scope>
    <source>
        <strain evidence="3 4">DSM 24032</strain>
    </source>
</reference>
<dbReference type="EMBL" id="QNRT01000001">
    <property type="protein sequence ID" value="RBP52680.1"/>
    <property type="molecule type" value="Genomic_DNA"/>
</dbReference>
<gene>
    <name evidence="3" type="ORF">DFR28_10162</name>
</gene>
<keyword evidence="4" id="KW-1185">Reference proteome</keyword>
<dbReference type="Pfam" id="PF02321">
    <property type="entry name" value="OEP"/>
    <property type="match status" value="2"/>
</dbReference>
<organism evidence="3 4">
    <name type="scientific">Arenicella xantha</name>
    <dbReference type="NCBI Taxonomy" id="644221"/>
    <lineage>
        <taxon>Bacteria</taxon>
        <taxon>Pseudomonadati</taxon>
        <taxon>Pseudomonadota</taxon>
        <taxon>Gammaproteobacteria</taxon>
        <taxon>Arenicellales</taxon>
        <taxon>Arenicellaceae</taxon>
        <taxon>Arenicella</taxon>
    </lineage>
</organism>
<dbReference type="Gene3D" id="1.20.1600.10">
    <property type="entry name" value="Outer membrane efflux proteins (OEP)"/>
    <property type="match status" value="1"/>
</dbReference>
<dbReference type="PANTHER" id="PTHR30203:SF24">
    <property type="entry name" value="BLR4935 PROTEIN"/>
    <property type="match status" value="1"/>
</dbReference>
<keyword evidence="2" id="KW-0732">Signal</keyword>
<evidence type="ECO:0000256" key="2">
    <source>
        <dbReference type="SAM" id="SignalP"/>
    </source>
</evidence>
<dbReference type="InterPro" id="IPR010131">
    <property type="entry name" value="MdtP/NodT-like"/>
</dbReference>
<evidence type="ECO:0000313" key="3">
    <source>
        <dbReference type="EMBL" id="RBP52680.1"/>
    </source>
</evidence>
<dbReference type="AlphaFoldDB" id="A0A395JM40"/>
<evidence type="ECO:0000256" key="1">
    <source>
        <dbReference type="ARBA" id="ARBA00007613"/>
    </source>
</evidence>